<name>A0A840S6G4_9BURK</name>
<keyword evidence="8 9" id="KW-0472">Membrane</keyword>
<sequence>MKTQVNPIPPAHPALDLLRKYAAIFQAAWAQRHELAGPKRLADEQAFLPAALALQETPPHPAPRRAMLTICALFLIALVWALVGQLDIVAVAQGQVVVSQRSKTLQPLETSVVKAIHVKEGDVGQAGQLLIELDATAQGADASRVAQELDAARSEALRSQALLQALNQGGQPQLKSPELKAEARASAQHQLQSEWADVQAKLGKLQAEAQRRQAELATAEQVVAKLSTTLPLARERERDYQSLSTQGFIGGHATQDRQRERIELERDLATARARQLEAQASVREAHSNAQAYRAELLKTLHERQAAGLLKIGQLSEEGSKAQLRQQLTQLRAPVAGVVQQLAVHTAGGVVTPAQPLLVLVPQDAEVTAEVTLENKDIGFVRVGQTAEVKLETFPFTRYGTVPATVTRISADAVHDEKRGALFMATLRLDKTALEVEGLRIALSPGMNLAAEVKTGKRRVIEYLLNPVQTRTHDAARER</sequence>
<dbReference type="GO" id="GO:0005886">
    <property type="term" value="C:plasma membrane"/>
    <property type="evidence" value="ECO:0007669"/>
    <property type="project" value="UniProtKB-SubCell"/>
</dbReference>
<evidence type="ECO:0000256" key="8">
    <source>
        <dbReference type="ARBA" id="ARBA00023136"/>
    </source>
</evidence>
<dbReference type="Gene3D" id="2.40.30.170">
    <property type="match status" value="1"/>
</dbReference>
<dbReference type="OrthoDB" id="9775513at2"/>
<dbReference type="AlphaFoldDB" id="A0A840S6G4"/>
<organism evidence="12 13">
    <name type="scientific">Inhella inkyongensis</name>
    <dbReference type="NCBI Taxonomy" id="392593"/>
    <lineage>
        <taxon>Bacteria</taxon>
        <taxon>Pseudomonadati</taxon>
        <taxon>Pseudomonadota</taxon>
        <taxon>Betaproteobacteria</taxon>
        <taxon>Burkholderiales</taxon>
        <taxon>Sphaerotilaceae</taxon>
        <taxon>Inhella</taxon>
    </lineage>
</organism>
<dbReference type="Pfam" id="PF25988">
    <property type="entry name" value="HH_CyaD"/>
    <property type="match status" value="1"/>
</dbReference>
<keyword evidence="13" id="KW-1185">Reference proteome</keyword>
<evidence type="ECO:0000256" key="1">
    <source>
        <dbReference type="ARBA" id="ARBA00004377"/>
    </source>
</evidence>
<evidence type="ECO:0000259" key="10">
    <source>
        <dbReference type="Pfam" id="PF25988"/>
    </source>
</evidence>
<keyword evidence="5 9" id="KW-0997">Cell inner membrane</keyword>
<keyword evidence="3 9" id="KW-0813">Transport</keyword>
<evidence type="ECO:0000256" key="2">
    <source>
        <dbReference type="ARBA" id="ARBA00009477"/>
    </source>
</evidence>
<evidence type="ECO:0000256" key="3">
    <source>
        <dbReference type="ARBA" id="ARBA00022448"/>
    </source>
</evidence>
<feature type="domain" description="CyaD-like alpha-helical hairpin" evidence="10">
    <location>
        <begin position="134"/>
        <end position="327"/>
    </location>
</feature>
<dbReference type="EMBL" id="JACHHO010000003">
    <property type="protein sequence ID" value="MBB5205283.1"/>
    <property type="molecule type" value="Genomic_DNA"/>
</dbReference>
<dbReference type="PRINTS" id="PR01490">
    <property type="entry name" value="RTXTOXIND"/>
</dbReference>
<dbReference type="InterPro" id="IPR010129">
    <property type="entry name" value="T1SS_HlyD"/>
</dbReference>
<keyword evidence="6 9" id="KW-0812">Transmembrane</keyword>
<dbReference type="NCBIfam" id="TIGR01843">
    <property type="entry name" value="type_I_hlyD"/>
    <property type="match status" value="1"/>
</dbReference>
<evidence type="ECO:0000256" key="9">
    <source>
        <dbReference type="RuleBase" id="RU365093"/>
    </source>
</evidence>
<evidence type="ECO:0000256" key="6">
    <source>
        <dbReference type="ARBA" id="ARBA00022692"/>
    </source>
</evidence>
<dbReference type="PANTHER" id="PTHR30386:SF27">
    <property type="entry name" value="MEMBRANE FUSION PROTEIN (MFP) FAMILY PROTEIN"/>
    <property type="match status" value="1"/>
</dbReference>
<evidence type="ECO:0000256" key="7">
    <source>
        <dbReference type="ARBA" id="ARBA00022989"/>
    </source>
</evidence>
<dbReference type="InterPro" id="IPR058982">
    <property type="entry name" value="Beta-barrel_AprE"/>
</dbReference>
<accession>A0A840S6G4</accession>
<keyword evidence="4 9" id="KW-1003">Cell membrane</keyword>
<protein>
    <recommendedName>
        <fullName evidence="9">Membrane fusion protein (MFP) family protein</fullName>
    </recommendedName>
</protein>
<evidence type="ECO:0000313" key="13">
    <source>
        <dbReference type="Proteomes" id="UP000554837"/>
    </source>
</evidence>
<gene>
    <name evidence="12" type="ORF">HNQ51_002602</name>
</gene>
<dbReference type="InterPro" id="IPR050739">
    <property type="entry name" value="MFP"/>
</dbReference>
<dbReference type="InterPro" id="IPR006144">
    <property type="entry name" value="Secretion_HlyD_CS"/>
</dbReference>
<dbReference type="Pfam" id="PF26002">
    <property type="entry name" value="Beta-barrel_AprE"/>
    <property type="match status" value="1"/>
</dbReference>
<feature type="domain" description="AprE-like beta-barrel" evidence="11">
    <location>
        <begin position="367"/>
        <end position="455"/>
    </location>
</feature>
<dbReference type="GO" id="GO:0009306">
    <property type="term" value="P:protein secretion"/>
    <property type="evidence" value="ECO:0007669"/>
    <property type="project" value="InterPro"/>
</dbReference>
<reference evidence="12 13" key="1">
    <citation type="submission" date="2020-08" db="EMBL/GenBank/DDBJ databases">
        <title>Genomic Encyclopedia of Type Strains, Phase IV (KMG-IV): sequencing the most valuable type-strain genomes for metagenomic binning, comparative biology and taxonomic classification.</title>
        <authorList>
            <person name="Goeker M."/>
        </authorList>
    </citation>
    <scope>NUCLEOTIDE SEQUENCE [LARGE SCALE GENOMIC DNA]</scope>
    <source>
        <strain evidence="12 13">DSM 23958</strain>
    </source>
</reference>
<dbReference type="InterPro" id="IPR059040">
    <property type="entry name" value="HH_CyaD-like"/>
</dbReference>
<dbReference type="Proteomes" id="UP000554837">
    <property type="component" value="Unassembled WGS sequence"/>
</dbReference>
<keyword evidence="7 9" id="KW-1133">Transmembrane helix</keyword>
<feature type="transmembrane region" description="Helical" evidence="9">
    <location>
        <begin position="66"/>
        <end position="83"/>
    </location>
</feature>
<dbReference type="RefSeq" id="WP_138858184.1">
    <property type="nucleotide sequence ID" value="NZ_CP040709.1"/>
</dbReference>
<dbReference type="PANTHER" id="PTHR30386">
    <property type="entry name" value="MEMBRANE FUSION SUBUNIT OF EMRAB-TOLC MULTIDRUG EFFLUX PUMP"/>
    <property type="match status" value="1"/>
</dbReference>
<comment type="caution">
    <text evidence="12">The sequence shown here is derived from an EMBL/GenBank/DDBJ whole genome shotgun (WGS) entry which is preliminary data.</text>
</comment>
<proteinExistence type="inferred from homology"/>
<evidence type="ECO:0000256" key="4">
    <source>
        <dbReference type="ARBA" id="ARBA00022475"/>
    </source>
</evidence>
<evidence type="ECO:0000256" key="5">
    <source>
        <dbReference type="ARBA" id="ARBA00022519"/>
    </source>
</evidence>
<comment type="subcellular location">
    <subcellularLocation>
        <location evidence="1 9">Cell inner membrane</location>
        <topology evidence="1 9">Single-pass membrane protein</topology>
    </subcellularLocation>
</comment>
<comment type="similarity">
    <text evidence="2 9">Belongs to the membrane fusion protein (MFP) (TC 8.A.1) family.</text>
</comment>
<evidence type="ECO:0000313" key="12">
    <source>
        <dbReference type="EMBL" id="MBB5205283.1"/>
    </source>
</evidence>
<dbReference type="PROSITE" id="PS00543">
    <property type="entry name" value="HLYD_FAMILY"/>
    <property type="match status" value="1"/>
</dbReference>
<evidence type="ECO:0000259" key="11">
    <source>
        <dbReference type="Pfam" id="PF26002"/>
    </source>
</evidence>